<name>A0A7X1FB33_9SPHN</name>
<dbReference type="Gene3D" id="2.60.40.200">
    <property type="entry name" value="Superoxide dismutase, copper/zinc binding domain"/>
    <property type="match status" value="1"/>
</dbReference>
<dbReference type="AlphaFoldDB" id="A0A7X1FB33"/>
<sequence>MTLFRNLPARLVSLMALGCAGAAMAASEPVVPLATTTLVHADGTPAGMARIVASGGHAMIAIELTGIPAGEHGLHLHTTGKCEGPAFASAGGHLNPAAKAHGMDNPAGSHLGDLPNVTADAQGKVSTVIHYGGDPQALATALFDADGAALVLHAAADDYKTDPSGNSGARIACGVLAKG</sequence>
<evidence type="ECO:0000256" key="2">
    <source>
        <dbReference type="SAM" id="SignalP"/>
    </source>
</evidence>
<dbReference type="InterPro" id="IPR024134">
    <property type="entry name" value="SOD_Cu/Zn_/chaperone"/>
</dbReference>
<reference evidence="4 5" key="1">
    <citation type="submission" date="2020-08" db="EMBL/GenBank/DDBJ databases">
        <title>The genome sequence of Novosphingobium flavum 4Y4.</title>
        <authorList>
            <person name="Liu Y."/>
        </authorList>
    </citation>
    <scope>NUCLEOTIDE SEQUENCE [LARGE SCALE GENOMIC DNA]</scope>
    <source>
        <strain evidence="4 5">4Y4</strain>
    </source>
</reference>
<dbReference type="GO" id="GO:0006801">
    <property type="term" value="P:superoxide metabolic process"/>
    <property type="evidence" value="ECO:0007669"/>
    <property type="project" value="InterPro"/>
</dbReference>
<keyword evidence="5" id="KW-1185">Reference proteome</keyword>
<evidence type="ECO:0000259" key="3">
    <source>
        <dbReference type="Pfam" id="PF00080"/>
    </source>
</evidence>
<evidence type="ECO:0000313" key="4">
    <source>
        <dbReference type="EMBL" id="MBC2653712.1"/>
    </source>
</evidence>
<dbReference type="CDD" id="cd00305">
    <property type="entry name" value="Cu-Zn_Superoxide_Dismutase"/>
    <property type="match status" value="1"/>
</dbReference>
<feature type="chain" id="PRO_5031201781" evidence="2">
    <location>
        <begin position="26"/>
        <end position="179"/>
    </location>
</feature>
<dbReference type="Proteomes" id="UP000520156">
    <property type="component" value="Unassembled WGS sequence"/>
</dbReference>
<feature type="domain" description="Superoxide dismutase copper/zinc binding" evidence="3">
    <location>
        <begin position="49"/>
        <end position="175"/>
    </location>
</feature>
<protein>
    <submittedName>
        <fullName evidence="4">Superoxide dismutase family protein</fullName>
    </submittedName>
</protein>
<keyword evidence="2" id="KW-0732">Signal</keyword>
<accession>A0A7X1FB33</accession>
<comment type="caution">
    <text evidence="4">The sequence shown here is derived from an EMBL/GenBank/DDBJ whole genome shotgun (WGS) entry which is preliminary data.</text>
</comment>
<evidence type="ECO:0000256" key="1">
    <source>
        <dbReference type="ARBA" id="ARBA00010457"/>
    </source>
</evidence>
<proteinExistence type="inferred from homology"/>
<gene>
    <name evidence="4" type="ORF">H7F49_18695</name>
</gene>
<evidence type="ECO:0000313" key="5">
    <source>
        <dbReference type="Proteomes" id="UP000520156"/>
    </source>
</evidence>
<dbReference type="SUPFAM" id="SSF49329">
    <property type="entry name" value="Cu,Zn superoxide dismutase-like"/>
    <property type="match status" value="1"/>
</dbReference>
<dbReference type="Pfam" id="PF00080">
    <property type="entry name" value="Sod_Cu"/>
    <property type="match status" value="1"/>
</dbReference>
<dbReference type="RefSeq" id="WP_185685082.1">
    <property type="nucleotide sequence ID" value="NZ_JACLAU010000076.1"/>
</dbReference>
<organism evidence="4 5">
    <name type="scientific">Novosphingobium aerophilum</name>
    <dbReference type="NCBI Taxonomy" id="2839843"/>
    <lineage>
        <taxon>Bacteria</taxon>
        <taxon>Pseudomonadati</taxon>
        <taxon>Pseudomonadota</taxon>
        <taxon>Alphaproteobacteria</taxon>
        <taxon>Sphingomonadales</taxon>
        <taxon>Sphingomonadaceae</taxon>
        <taxon>Novosphingobium</taxon>
    </lineage>
</organism>
<dbReference type="InterPro" id="IPR001424">
    <property type="entry name" value="SOD_Cu_Zn_dom"/>
</dbReference>
<dbReference type="InterPro" id="IPR036423">
    <property type="entry name" value="SOD-like_Cu/Zn_dom_sf"/>
</dbReference>
<feature type="signal peptide" evidence="2">
    <location>
        <begin position="1"/>
        <end position="25"/>
    </location>
</feature>
<dbReference type="PANTHER" id="PTHR10003">
    <property type="entry name" value="SUPEROXIDE DISMUTASE CU-ZN -RELATED"/>
    <property type="match status" value="1"/>
</dbReference>
<comment type="similarity">
    <text evidence="1">Belongs to the Cu-Zn superoxide dismutase family.</text>
</comment>
<dbReference type="EMBL" id="JACLAU010000076">
    <property type="protein sequence ID" value="MBC2653712.1"/>
    <property type="molecule type" value="Genomic_DNA"/>
</dbReference>
<dbReference type="GO" id="GO:0005507">
    <property type="term" value="F:copper ion binding"/>
    <property type="evidence" value="ECO:0007669"/>
    <property type="project" value="InterPro"/>
</dbReference>